<gene>
    <name evidence="3" type="ORF">AMTR_s00097p00156790</name>
</gene>
<name>W1NVV9_AMBTC</name>
<dbReference type="Gene3D" id="2.60.40.420">
    <property type="entry name" value="Cupredoxins - blue copper proteins"/>
    <property type="match status" value="1"/>
</dbReference>
<feature type="signal peptide" evidence="1">
    <location>
        <begin position="1"/>
        <end position="25"/>
    </location>
</feature>
<dbReference type="InterPro" id="IPR003245">
    <property type="entry name" value="Phytocyanin_dom"/>
</dbReference>
<dbReference type="Proteomes" id="UP000017836">
    <property type="component" value="Unassembled WGS sequence"/>
</dbReference>
<keyword evidence="4" id="KW-1185">Reference proteome</keyword>
<proteinExistence type="predicted"/>
<dbReference type="SUPFAM" id="SSF49503">
    <property type="entry name" value="Cupredoxins"/>
    <property type="match status" value="1"/>
</dbReference>
<dbReference type="AlphaFoldDB" id="W1NVV9"/>
<evidence type="ECO:0000256" key="1">
    <source>
        <dbReference type="SAM" id="SignalP"/>
    </source>
</evidence>
<dbReference type="InterPro" id="IPR008972">
    <property type="entry name" value="Cupredoxin"/>
</dbReference>
<feature type="chain" id="PRO_5004806888" description="Phytocyanin domain-containing protein" evidence="1">
    <location>
        <begin position="26"/>
        <end position="62"/>
    </location>
</feature>
<dbReference type="Gramene" id="ERN01767">
    <property type="protein sequence ID" value="ERN01767"/>
    <property type="gene ID" value="AMTR_s00097p00156790"/>
</dbReference>
<accession>W1NVV9</accession>
<protein>
    <recommendedName>
        <fullName evidence="2">Phytocyanin domain-containing protein</fullName>
    </recommendedName>
</protein>
<sequence length="62" mass="6962">MDSKFVWAVVSVVIVVMHNMQPAAALTHIVGGSFGWKIPPNNTFYDQWAKTHTFNLNDKLGM</sequence>
<evidence type="ECO:0000313" key="4">
    <source>
        <dbReference type="Proteomes" id="UP000017836"/>
    </source>
</evidence>
<keyword evidence="1" id="KW-0732">Signal</keyword>
<feature type="domain" description="Phytocyanin" evidence="2">
    <location>
        <begin position="26"/>
        <end position="62"/>
    </location>
</feature>
<evidence type="ECO:0000313" key="3">
    <source>
        <dbReference type="EMBL" id="ERN01767.1"/>
    </source>
</evidence>
<dbReference type="HOGENOM" id="CLU_2907104_0_0_1"/>
<organism evidence="3 4">
    <name type="scientific">Amborella trichopoda</name>
    <dbReference type="NCBI Taxonomy" id="13333"/>
    <lineage>
        <taxon>Eukaryota</taxon>
        <taxon>Viridiplantae</taxon>
        <taxon>Streptophyta</taxon>
        <taxon>Embryophyta</taxon>
        <taxon>Tracheophyta</taxon>
        <taxon>Spermatophyta</taxon>
        <taxon>Magnoliopsida</taxon>
        <taxon>Amborellales</taxon>
        <taxon>Amborellaceae</taxon>
        <taxon>Amborella</taxon>
    </lineage>
</organism>
<dbReference type="EMBL" id="KI394743">
    <property type="protein sequence ID" value="ERN01767.1"/>
    <property type="molecule type" value="Genomic_DNA"/>
</dbReference>
<dbReference type="GO" id="GO:0009055">
    <property type="term" value="F:electron transfer activity"/>
    <property type="evidence" value="ECO:0007669"/>
    <property type="project" value="InterPro"/>
</dbReference>
<evidence type="ECO:0000259" key="2">
    <source>
        <dbReference type="PROSITE" id="PS51485"/>
    </source>
</evidence>
<dbReference type="PROSITE" id="PS51485">
    <property type="entry name" value="PHYTOCYANIN"/>
    <property type="match status" value="1"/>
</dbReference>
<reference evidence="4" key="1">
    <citation type="journal article" date="2013" name="Science">
        <title>The Amborella genome and the evolution of flowering plants.</title>
        <authorList>
            <consortium name="Amborella Genome Project"/>
        </authorList>
    </citation>
    <scope>NUCLEOTIDE SEQUENCE [LARGE SCALE GENOMIC DNA]</scope>
</reference>